<dbReference type="OrthoDB" id="9808013at2"/>
<dbReference type="GO" id="GO:0009446">
    <property type="term" value="P:putrescine biosynthetic process"/>
    <property type="evidence" value="ECO:0007669"/>
    <property type="project" value="InterPro"/>
</dbReference>
<evidence type="ECO:0000313" key="2">
    <source>
        <dbReference type="EMBL" id="RUO21402.1"/>
    </source>
</evidence>
<gene>
    <name evidence="2" type="ORF">CWE06_00600</name>
</gene>
<dbReference type="EMBL" id="PIPI01000001">
    <property type="protein sequence ID" value="RUO21402.1"/>
    <property type="molecule type" value="Genomic_DNA"/>
</dbReference>
<dbReference type="AlphaFoldDB" id="A0A432VXJ5"/>
<dbReference type="PANTHER" id="PTHR31377:SF0">
    <property type="entry name" value="AGMATINE DEIMINASE-RELATED"/>
    <property type="match status" value="1"/>
</dbReference>
<dbReference type="Gene3D" id="3.75.10.10">
    <property type="entry name" value="L-arginine/glycine Amidinotransferase, Chain A"/>
    <property type="match status" value="1"/>
</dbReference>
<dbReference type="RefSeq" id="WP_126790378.1">
    <property type="nucleotide sequence ID" value="NZ_PIPI01000001.1"/>
</dbReference>
<keyword evidence="1" id="KW-0378">Hydrolase</keyword>
<dbReference type="GO" id="GO:0047632">
    <property type="term" value="F:agmatine deiminase activity"/>
    <property type="evidence" value="ECO:0007669"/>
    <property type="project" value="TreeGrafter"/>
</dbReference>
<comment type="caution">
    <text evidence="2">The sequence shown here is derived from an EMBL/GenBank/DDBJ whole genome shotgun (WGS) entry which is preliminary data.</text>
</comment>
<dbReference type="SUPFAM" id="SSF55909">
    <property type="entry name" value="Pentein"/>
    <property type="match status" value="1"/>
</dbReference>
<dbReference type="Proteomes" id="UP000288212">
    <property type="component" value="Unassembled WGS sequence"/>
</dbReference>
<evidence type="ECO:0000313" key="3">
    <source>
        <dbReference type="Proteomes" id="UP000288212"/>
    </source>
</evidence>
<dbReference type="GO" id="GO:0004668">
    <property type="term" value="F:protein-arginine deiminase activity"/>
    <property type="evidence" value="ECO:0007669"/>
    <property type="project" value="InterPro"/>
</dbReference>
<name>A0A432VXJ5_9GAMM</name>
<dbReference type="InterPro" id="IPR007466">
    <property type="entry name" value="Peptidyl-Arg-deiminase_porph"/>
</dbReference>
<keyword evidence="3" id="KW-1185">Reference proteome</keyword>
<sequence length="359" mass="39425">MLATEWQAAASVWLRWPSRSDIWPQRGAAAQDELCGLIQALIERQVPVNLQVQPASFTDAETRLREQLGQLADAALLKLHECDFGEIWLRDCAPFLTKAASGEWQALAYEFDGWGGIDDQFAKDLQARDWLAEALQLPLTSRSMVLEGGAIHHDGEGTALLCTGSILYRQGNQGLTAKVLAEELKESLGLSTILTLPGRLNADETGGHVDNLACFVRPGEVVMAMTQDASHPDYATCRRVYDYLQEARDAQGRPLKIHTLPLPRSPRLSAAEGASIEHRHGIRKRIAGMALMATYVNFLRVELPDQKLIILPGFGLPTDEQAQRQMQAIMPDHEVLVLPARALVVGGGAWHCASFVAPI</sequence>
<dbReference type="Pfam" id="PF04371">
    <property type="entry name" value="PAD_porph"/>
    <property type="match status" value="1"/>
</dbReference>
<protein>
    <recommendedName>
        <fullName evidence="4">Agmatine deiminase</fullName>
    </recommendedName>
</protein>
<organism evidence="2 3">
    <name type="scientific">Aliidiomarina haloalkalitolerans</name>
    <dbReference type="NCBI Taxonomy" id="859059"/>
    <lineage>
        <taxon>Bacteria</taxon>
        <taxon>Pseudomonadati</taxon>
        <taxon>Pseudomonadota</taxon>
        <taxon>Gammaproteobacteria</taxon>
        <taxon>Alteromonadales</taxon>
        <taxon>Idiomarinaceae</taxon>
        <taxon>Aliidiomarina</taxon>
    </lineage>
</organism>
<evidence type="ECO:0008006" key="4">
    <source>
        <dbReference type="Google" id="ProtNLM"/>
    </source>
</evidence>
<dbReference type="PANTHER" id="PTHR31377">
    <property type="entry name" value="AGMATINE DEIMINASE-RELATED"/>
    <property type="match status" value="1"/>
</dbReference>
<reference evidence="2 3" key="1">
    <citation type="journal article" date="2011" name="Front. Microbiol.">
        <title>Genomic signatures of strain selection and enhancement in Bacillus atrophaeus var. globigii, a historical biowarfare simulant.</title>
        <authorList>
            <person name="Gibbons H.S."/>
            <person name="Broomall S.M."/>
            <person name="McNew L.A."/>
            <person name="Daligault H."/>
            <person name="Chapman C."/>
            <person name="Bruce D."/>
            <person name="Karavis M."/>
            <person name="Krepps M."/>
            <person name="McGregor P.A."/>
            <person name="Hong C."/>
            <person name="Park K.H."/>
            <person name="Akmal A."/>
            <person name="Feldman A."/>
            <person name="Lin J.S."/>
            <person name="Chang W.E."/>
            <person name="Higgs B.W."/>
            <person name="Demirev P."/>
            <person name="Lindquist J."/>
            <person name="Liem A."/>
            <person name="Fochler E."/>
            <person name="Read T.D."/>
            <person name="Tapia R."/>
            <person name="Johnson S."/>
            <person name="Bishop-Lilly K.A."/>
            <person name="Detter C."/>
            <person name="Han C."/>
            <person name="Sozhamannan S."/>
            <person name="Rosenzweig C.N."/>
            <person name="Skowronski E.W."/>
        </authorList>
    </citation>
    <scope>NUCLEOTIDE SEQUENCE [LARGE SCALE GENOMIC DNA]</scope>
    <source>
        <strain evidence="2 3">AK5</strain>
    </source>
</reference>
<proteinExistence type="predicted"/>
<evidence type="ECO:0000256" key="1">
    <source>
        <dbReference type="ARBA" id="ARBA00022801"/>
    </source>
</evidence>
<accession>A0A432VXJ5</accession>